<dbReference type="PANTHER" id="PTHR22911:SF137">
    <property type="entry name" value="SOLUTE CARRIER FAMILY 35 MEMBER G2-RELATED"/>
    <property type="match status" value="1"/>
</dbReference>
<dbReference type="Pfam" id="PF00892">
    <property type="entry name" value="EamA"/>
    <property type="match status" value="1"/>
</dbReference>
<dbReference type="SUPFAM" id="SSF103481">
    <property type="entry name" value="Multidrug resistance efflux transporter EmrE"/>
    <property type="match status" value="2"/>
</dbReference>
<evidence type="ECO:0000256" key="2">
    <source>
        <dbReference type="ARBA" id="ARBA00007362"/>
    </source>
</evidence>
<proteinExistence type="inferred from homology"/>
<feature type="transmembrane region" description="Helical" evidence="8">
    <location>
        <begin position="132"/>
        <end position="149"/>
    </location>
</feature>
<feature type="transmembrane region" description="Helical" evidence="8">
    <location>
        <begin position="9"/>
        <end position="27"/>
    </location>
</feature>
<dbReference type="Proteomes" id="UP000247978">
    <property type="component" value="Unassembled WGS sequence"/>
</dbReference>
<dbReference type="AlphaFoldDB" id="A0A2V3W058"/>
<keyword evidence="3" id="KW-0813">Transport</keyword>
<protein>
    <submittedName>
        <fullName evidence="10">Chloramphenicol-sensitive protein RarD</fullName>
    </submittedName>
</protein>
<evidence type="ECO:0000256" key="6">
    <source>
        <dbReference type="ARBA" id="ARBA00022989"/>
    </source>
</evidence>
<feature type="transmembrane region" description="Helical" evidence="8">
    <location>
        <begin position="245"/>
        <end position="264"/>
    </location>
</feature>
<keyword evidence="4" id="KW-1003">Cell membrane</keyword>
<dbReference type="GO" id="GO:0005886">
    <property type="term" value="C:plasma membrane"/>
    <property type="evidence" value="ECO:0007669"/>
    <property type="project" value="UniProtKB-SubCell"/>
</dbReference>
<feature type="transmembrane region" description="Helical" evidence="8">
    <location>
        <begin position="270"/>
        <end position="288"/>
    </location>
</feature>
<dbReference type="OrthoDB" id="369870at2"/>
<feature type="transmembrane region" description="Helical" evidence="8">
    <location>
        <begin position="77"/>
        <end position="98"/>
    </location>
</feature>
<evidence type="ECO:0000256" key="5">
    <source>
        <dbReference type="ARBA" id="ARBA00022692"/>
    </source>
</evidence>
<evidence type="ECO:0000313" key="10">
    <source>
        <dbReference type="EMBL" id="PXW87442.1"/>
    </source>
</evidence>
<dbReference type="RefSeq" id="WP_110395037.1">
    <property type="nucleotide sequence ID" value="NZ_JADIJL010000003.1"/>
</dbReference>
<dbReference type="EMBL" id="QJJQ01000005">
    <property type="protein sequence ID" value="PXW87442.1"/>
    <property type="molecule type" value="Genomic_DNA"/>
</dbReference>
<keyword evidence="11" id="KW-1185">Reference proteome</keyword>
<evidence type="ECO:0000256" key="3">
    <source>
        <dbReference type="ARBA" id="ARBA00022448"/>
    </source>
</evidence>
<evidence type="ECO:0000259" key="9">
    <source>
        <dbReference type="Pfam" id="PF00892"/>
    </source>
</evidence>
<accession>A0A2V3W058</accession>
<comment type="similarity">
    <text evidence="2">Belongs to the EamA transporter family.</text>
</comment>
<comment type="subcellular location">
    <subcellularLocation>
        <location evidence="1">Cell membrane</location>
        <topology evidence="1">Multi-pass membrane protein</topology>
    </subcellularLocation>
</comment>
<feature type="transmembrane region" description="Helical" evidence="8">
    <location>
        <begin position="217"/>
        <end position="238"/>
    </location>
</feature>
<sequence>MTGRNIKRGITFGVSAYFIWGLLPMYWKLLEETRADAVLAHRIIWSFVFMTAFIIVSKKGKSFILECKRLVQNKKTLLIITTASIIISLNWLIFIWAVQQELVIQVSLGYYINPLMSVLLGVLFLKEKLSKAQTLSCILAAIGVIYLTFFFGVFPWISLLLAITFALYGLLKKIVNIDSAFSLTIETFIVTPIALIYLLSVFGVHFGFNHISLSTDILLITAGIATAVPLLLFGNAVLHLPLSMAGILQYIAPTIMLFIGVFLYGEVFTYAHFVTFTLIWISLILYMSTSLKFKKDKKTKQKLA</sequence>
<evidence type="ECO:0000313" key="11">
    <source>
        <dbReference type="Proteomes" id="UP000247978"/>
    </source>
</evidence>
<feature type="transmembrane region" description="Helical" evidence="8">
    <location>
        <begin position="155"/>
        <end position="171"/>
    </location>
</feature>
<keyword evidence="5 8" id="KW-0812">Transmembrane</keyword>
<dbReference type="InterPro" id="IPR004626">
    <property type="entry name" value="RarD"/>
</dbReference>
<name>A0A2V3W058_9BACI</name>
<keyword evidence="7 8" id="KW-0472">Membrane</keyword>
<dbReference type="InterPro" id="IPR037185">
    <property type="entry name" value="EmrE-like"/>
</dbReference>
<evidence type="ECO:0000256" key="4">
    <source>
        <dbReference type="ARBA" id="ARBA00022475"/>
    </source>
</evidence>
<gene>
    <name evidence="10" type="ORF">DFR56_10583</name>
</gene>
<feature type="transmembrane region" description="Helical" evidence="8">
    <location>
        <begin position="39"/>
        <end position="56"/>
    </location>
</feature>
<reference evidence="10 11" key="1">
    <citation type="submission" date="2018-05" db="EMBL/GenBank/DDBJ databases">
        <title>Genomic Encyclopedia of Type Strains, Phase IV (KMG-IV): sequencing the most valuable type-strain genomes for metagenomic binning, comparative biology and taxonomic classification.</title>
        <authorList>
            <person name="Goeker M."/>
        </authorList>
    </citation>
    <scope>NUCLEOTIDE SEQUENCE [LARGE SCALE GENOMIC DNA]</scope>
    <source>
        <strain evidence="10 11">DSM 28556</strain>
    </source>
</reference>
<feature type="domain" description="EamA" evidence="9">
    <location>
        <begin position="8"/>
        <end position="148"/>
    </location>
</feature>
<dbReference type="NCBIfam" id="TIGR00688">
    <property type="entry name" value="rarD"/>
    <property type="match status" value="1"/>
</dbReference>
<dbReference type="InterPro" id="IPR000620">
    <property type="entry name" value="EamA_dom"/>
</dbReference>
<evidence type="ECO:0000256" key="7">
    <source>
        <dbReference type="ARBA" id="ARBA00023136"/>
    </source>
</evidence>
<feature type="transmembrane region" description="Helical" evidence="8">
    <location>
        <begin position="183"/>
        <end position="205"/>
    </location>
</feature>
<keyword evidence="6 8" id="KW-1133">Transmembrane helix</keyword>
<organism evidence="10 11">
    <name type="scientific">Pseudogracilibacillus auburnensis</name>
    <dbReference type="NCBI Taxonomy" id="1494959"/>
    <lineage>
        <taxon>Bacteria</taxon>
        <taxon>Bacillati</taxon>
        <taxon>Bacillota</taxon>
        <taxon>Bacilli</taxon>
        <taxon>Bacillales</taxon>
        <taxon>Bacillaceae</taxon>
        <taxon>Pseudogracilibacillus</taxon>
    </lineage>
</organism>
<feature type="transmembrane region" description="Helical" evidence="8">
    <location>
        <begin position="104"/>
        <end position="125"/>
    </location>
</feature>
<dbReference type="PANTHER" id="PTHR22911">
    <property type="entry name" value="ACYL-MALONYL CONDENSING ENZYME-RELATED"/>
    <property type="match status" value="1"/>
</dbReference>
<evidence type="ECO:0000256" key="1">
    <source>
        <dbReference type="ARBA" id="ARBA00004651"/>
    </source>
</evidence>
<comment type="caution">
    <text evidence="10">The sequence shown here is derived from an EMBL/GenBank/DDBJ whole genome shotgun (WGS) entry which is preliminary data.</text>
</comment>
<evidence type="ECO:0000256" key="8">
    <source>
        <dbReference type="SAM" id="Phobius"/>
    </source>
</evidence>